<feature type="domain" description="ABC transporter" evidence="6">
    <location>
        <begin position="13"/>
        <end position="244"/>
    </location>
</feature>
<protein>
    <submittedName>
        <fullName evidence="7">Manganese/iron transport system ATP-binding protein</fullName>
    </submittedName>
</protein>
<dbReference type="PROSITE" id="PS50893">
    <property type="entry name" value="ABC_TRANSPORTER_2"/>
    <property type="match status" value="1"/>
</dbReference>
<evidence type="ECO:0000313" key="8">
    <source>
        <dbReference type="Proteomes" id="UP000571183"/>
    </source>
</evidence>
<dbReference type="EMBL" id="JACIFD010000017">
    <property type="protein sequence ID" value="MBB4072162.1"/>
    <property type="molecule type" value="Genomic_DNA"/>
</dbReference>
<comment type="caution">
    <text evidence="7">The sequence shown here is derived from an EMBL/GenBank/DDBJ whole genome shotgun (WGS) entry which is preliminary data.</text>
</comment>
<dbReference type="GO" id="GO:0016887">
    <property type="term" value="F:ATP hydrolysis activity"/>
    <property type="evidence" value="ECO:0007669"/>
    <property type="project" value="InterPro"/>
</dbReference>
<dbReference type="Proteomes" id="UP000571183">
    <property type="component" value="Unassembled WGS sequence"/>
</dbReference>
<evidence type="ECO:0000256" key="4">
    <source>
        <dbReference type="ARBA" id="ARBA00022840"/>
    </source>
</evidence>
<dbReference type="AlphaFoldDB" id="A0A840DL11"/>
<dbReference type="PANTHER" id="PTHR42734">
    <property type="entry name" value="METAL TRANSPORT SYSTEM ATP-BINDING PROTEIN TM_0124-RELATED"/>
    <property type="match status" value="1"/>
</dbReference>
<feature type="compositionally biased region" description="Basic and acidic residues" evidence="5">
    <location>
        <begin position="275"/>
        <end position="287"/>
    </location>
</feature>
<dbReference type="Pfam" id="PF00005">
    <property type="entry name" value="ABC_tran"/>
    <property type="match status" value="1"/>
</dbReference>
<dbReference type="GO" id="GO:0005524">
    <property type="term" value="F:ATP binding"/>
    <property type="evidence" value="ECO:0007669"/>
    <property type="project" value="UniProtKB-KW"/>
</dbReference>
<evidence type="ECO:0000313" key="7">
    <source>
        <dbReference type="EMBL" id="MBB4072162.1"/>
    </source>
</evidence>
<keyword evidence="8" id="KW-1185">Reference proteome</keyword>
<gene>
    <name evidence="7" type="ORF">F5897_001491</name>
</gene>
<name>A0A840DL11_9MICO</name>
<dbReference type="SMART" id="SM00382">
    <property type="entry name" value="AAA"/>
    <property type="match status" value="1"/>
</dbReference>
<dbReference type="InterPro" id="IPR027417">
    <property type="entry name" value="P-loop_NTPase"/>
</dbReference>
<dbReference type="InterPro" id="IPR050153">
    <property type="entry name" value="Metal_Ion_Import_ABC"/>
</dbReference>
<keyword evidence="4 7" id="KW-0067">ATP-binding</keyword>
<organism evidence="7 8">
    <name type="scientific">Canibacter oris</name>
    <dbReference type="NCBI Taxonomy" id="1365628"/>
    <lineage>
        <taxon>Bacteria</taxon>
        <taxon>Bacillati</taxon>
        <taxon>Actinomycetota</taxon>
        <taxon>Actinomycetes</taxon>
        <taxon>Micrococcales</taxon>
        <taxon>Microbacteriaceae</taxon>
        <taxon>Canibacter</taxon>
    </lineage>
</organism>
<sequence length="287" mass="30256">MATLAPLPAHPVFELRDAAFGYQGVAAVTGVTAQLFPGEAVALIGPNGSGKSTVLGGLVGLTEHLAGNITVFAKSPQQARPQIGLLPQRDTRNLQLPVTVQQVVAMGLYRKLGMRPLNSAARAAITAAVAQVGLEAQLKKSFNSLSGGQQQRAILARALVSQPQLLLLDEPFNGLDRPNREALLATVKQLRDAGCAIAVSTHDLEIAREVCSHVMLLDKKMIAYGPLSTTLTVQNIAATFHDTTVDLGGGVVTTRHEAAEHLHHTHSSAATLAECDPHTRTDEKGAT</sequence>
<keyword evidence="2" id="KW-0813">Transport</keyword>
<reference evidence="7" key="1">
    <citation type="submission" date="2020-08" db="EMBL/GenBank/DDBJ databases">
        <title>Sequencing the genomes of 1000 actinobacteria strains.</title>
        <authorList>
            <person name="Klenk H.-P."/>
        </authorList>
    </citation>
    <scope>NUCLEOTIDE SEQUENCE [LARGE SCALE GENOMIC DNA]</scope>
    <source>
        <strain evidence="7">DSM 27064</strain>
    </source>
</reference>
<evidence type="ECO:0000256" key="2">
    <source>
        <dbReference type="ARBA" id="ARBA00022448"/>
    </source>
</evidence>
<dbReference type="InterPro" id="IPR017871">
    <property type="entry name" value="ABC_transporter-like_CS"/>
</dbReference>
<dbReference type="Gene3D" id="3.40.50.300">
    <property type="entry name" value="P-loop containing nucleotide triphosphate hydrolases"/>
    <property type="match status" value="1"/>
</dbReference>
<keyword evidence="3" id="KW-0547">Nucleotide-binding</keyword>
<dbReference type="RefSeq" id="WP_183305040.1">
    <property type="nucleotide sequence ID" value="NZ_JACIFD010000017.1"/>
</dbReference>
<dbReference type="PROSITE" id="PS00211">
    <property type="entry name" value="ABC_TRANSPORTER_1"/>
    <property type="match status" value="1"/>
</dbReference>
<evidence type="ECO:0000259" key="6">
    <source>
        <dbReference type="PROSITE" id="PS50893"/>
    </source>
</evidence>
<dbReference type="InterPro" id="IPR003593">
    <property type="entry name" value="AAA+_ATPase"/>
</dbReference>
<comment type="similarity">
    <text evidence="1">Belongs to the ABC transporter superfamily.</text>
</comment>
<evidence type="ECO:0000256" key="3">
    <source>
        <dbReference type="ARBA" id="ARBA00022741"/>
    </source>
</evidence>
<dbReference type="SUPFAM" id="SSF52540">
    <property type="entry name" value="P-loop containing nucleoside triphosphate hydrolases"/>
    <property type="match status" value="1"/>
</dbReference>
<proteinExistence type="inferred from homology"/>
<feature type="region of interest" description="Disordered" evidence="5">
    <location>
        <begin position="264"/>
        <end position="287"/>
    </location>
</feature>
<evidence type="ECO:0000256" key="1">
    <source>
        <dbReference type="ARBA" id="ARBA00005417"/>
    </source>
</evidence>
<evidence type="ECO:0000256" key="5">
    <source>
        <dbReference type="SAM" id="MobiDB-lite"/>
    </source>
</evidence>
<accession>A0A840DL11</accession>
<dbReference type="InterPro" id="IPR003439">
    <property type="entry name" value="ABC_transporter-like_ATP-bd"/>
</dbReference>
<dbReference type="PANTHER" id="PTHR42734:SF5">
    <property type="entry name" value="IRON TRANSPORT SYSTEM ATP-BINDING PROTEIN HI_0361-RELATED"/>
    <property type="match status" value="1"/>
</dbReference>